<reference evidence="1" key="1">
    <citation type="submission" date="2019-11" db="EMBL/GenBank/DDBJ databases">
        <authorList>
            <person name="Liu Y."/>
            <person name="Hou J."/>
            <person name="Li T.-Q."/>
            <person name="Guan C.-H."/>
            <person name="Wu X."/>
            <person name="Wu H.-Z."/>
            <person name="Ling F."/>
            <person name="Zhang R."/>
            <person name="Shi X.-G."/>
            <person name="Ren J.-P."/>
            <person name="Chen E.-F."/>
            <person name="Sun J.-M."/>
        </authorList>
    </citation>
    <scope>NUCLEOTIDE SEQUENCE</scope>
    <source>
        <strain evidence="1">Adult_tree_wgs_1</strain>
        <tissue evidence="1">Leaves</tissue>
    </source>
</reference>
<comment type="caution">
    <text evidence="1">The sequence shown here is derived from an EMBL/GenBank/DDBJ whole genome shotgun (WGS) entry which is preliminary data.</text>
</comment>
<evidence type="ECO:0000313" key="1">
    <source>
        <dbReference type="EMBL" id="KAF7127879.1"/>
    </source>
</evidence>
<proteinExistence type="predicted"/>
<dbReference type="AlphaFoldDB" id="A0A834GC32"/>
<sequence>MLPKGGGRGAGGQHGVAYDAYERDNATREAQQGPLSNLLMTGHKGECLLWFRVLSCIGSRASSWMYQNSRVACCPMSFWIGLWLWRKFWSSKRMANCKRNEQFRKGLFVDAEDNGIEQSSEKKAAQYDEDGVEEEFVQRDYEPLRVVRRACFNP</sequence>
<evidence type="ECO:0000313" key="2">
    <source>
        <dbReference type="Proteomes" id="UP000626092"/>
    </source>
</evidence>
<protein>
    <submittedName>
        <fullName evidence="1">Uncharacterized protein</fullName>
    </submittedName>
</protein>
<name>A0A834GC32_RHOSS</name>
<organism evidence="1 2">
    <name type="scientific">Rhododendron simsii</name>
    <name type="common">Sims's rhododendron</name>
    <dbReference type="NCBI Taxonomy" id="118357"/>
    <lineage>
        <taxon>Eukaryota</taxon>
        <taxon>Viridiplantae</taxon>
        <taxon>Streptophyta</taxon>
        <taxon>Embryophyta</taxon>
        <taxon>Tracheophyta</taxon>
        <taxon>Spermatophyta</taxon>
        <taxon>Magnoliopsida</taxon>
        <taxon>eudicotyledons</taxon>
        <taxon>Gunneridae</taxon>
        <taxon>Pentapetalae</taxon>
        <taxon>asterids</taxon>
        <taxon>Ericales</taxon>
        <taxon>Ericaceae</taxon>
        <taxon>Ericoideae</taxon>
        <taxon>Rhodoreae</taxon>
        <taxon>Rhododendron</taxon>
    </lineage>
</organism>
<dbReference type="EMBL" id="WJXA01000011">
    <property type="protein sequence ID" value="KAF7127879.1"/>
    <property type="molecule type" value="Genomic_DNA"/>
</dbReference>
<gene>
    <name evidence="1" type="ORF">RHSIM_Rhsim11G0166000</name>
</gene>
<keyword evidence="2" id="KW-1185">Reference proteome</keyword>
<dbReference type="Proteomes" id="UP000626092">
    <property type="component" value="Unassembled WGS sequence"/>
</dbReference>
<dbReference type="OrthoDB" id="1934635at2759"/>
<accession>A0A834GC32</accession>